<dbReference type="Proteomes" id="UP000007058">
    <property type="component" value="Chromosome"/>
</dbReference>
<organism evidence="2 3">
    <name type="scientific">Paramagnetospirillum magneticum (strain ATCC 700264 / AMB-1)</name>
    <name type="common">Magnetospirillum magneticum</name>
    <dbReference type="NCBI Taxonomy" id="342108"/>
    <lineage>
        <taxon>Bacteria</taxon>
        <taxon>Pseudomonadati</taxon>
        <taxon>Pseudomonadota</taxon>
        <taxon>Alphaproteobacteria</taxon>
        <taxon>Rhodospirillales</taxon>
        <taxon>Magnetospirillaceae</taxon>
        <taxon>Paramagnetospirillum</taxon>
    </lineage>
</organism>
<evidence type="ECO:0000313" key="3">
    <source>
        <dbReference type="Proteomes" id="UP000007058"/>
    </source>
</evidence>
<protein>
    <recommendedName>
        <fullName evidence="1">Formyl transferase N-terminal domain-containing protein</fullName>
    </recommendedName>
</protein>
<dbReference type="EMBL" id="AP007255">
    <property type="protein sequence ID" value="BAE51664.1"/>
    <property type="molecule type" value="Genomic_DNA"/>
</dbReference>
<gene>
    <name evidence="2" type="ordered locus">amb2860</name>
</gene>
<dbReference type="HOGENOM" id="CLU_097913_0_0_5"/>
<dbReference type="InterPro" id="IPR002376">
    <property type="entry name" value="Formyl_transf_N"/>
</dbReference>
<sequence length="203" mass="21736">MLDTILLLAGEAERPVLAGMLRYAAPDLRVVEIASVIDLPVDLATARLVAFLFPEIVPAAVLAGLGHGAYNIHPGPPDYPGWAPVSFALYDGATRYGATLHEMAARADDGTICDVESFAIPPGADLARLSELAYGASLRLFERWLESLASPLGLPRLPLAWGGRRGTRQGFADLCRIPADASDEERLRRIRACGEAVKSCDDV</sequence>
<feature type="domain" description="Formyl transferase N-terminal" evidence="1">
    <location>
        <begin position="49"/>
        <end position="129"/>
    </location>
</feature>
<proteinExistence type="predicted"/>
<accession>Q2W3B1</accession>
<dbReference type="InterPro" id="IPR036477">
    <property type="entry name" value="Formyl_transf_N_sf"/>
</dbReference>
<dbReference type="AlphaFoldDB" id="Q2W3B1"/>
<dbReference type="OrthoDB" id="9788208at2"/>
<dbReference type="PANTHER" id="PTHR11138">
    <property type="entry name" value="METHIONYL-TRNA FORMYLTRANSFERASE"/>
    <property type="match status" value="1"/>
</dbReference>
<dbReference type="PANTHER" id="PTHR11138:SF5">
    <property type="entry name" value="METHIONYL-TRNA FORMYLTRANSFERASE, MITOCHONDRIAL"/>
    <property type="match status" value="1"/>
</dbReference>
<name>Q2W3B1_PARM1</name>
<dbReference type="GO" id="GO:0004479">
    <property type="term" value="F:methionyl-tRNA formyltransferase activity"/>
    <property type="evidence" value="ECO:0007669"/>
    <property type="project" value="TreeGrafter"/>
</dbReference>
<evidence type="ECO:0000259" key="1">
    <source>
        <dbReference type="Pfam" id="PF00551"/>
    </source>
</evidence>
<reference evidence="2 3" key="1">
    <citation type="journal article" date="2005" name="DNA Res.">
        <title>Complete genome sequence of the facultative anaerobic magnetotactic bacterium Magnetospirillum sp. strain AMB-1.</title>
        <authorList>
            <person name="Matsunaga T."/>
            <person name="Okamura Y."/>
            <person name="Fukuda Y."/>
            <person name="Wahyudi A.T."/>
            <person name="Murase Y."/>
            <person name="Takeyama H."/>
        </authorList>
    </citation>
    <scope>NUCLEOTIDE SEQUENCE [LARGE SCALE GENOMIC DNA]</scope>
    <source>
        <strain evidence="3">ATCC 700264 / AMB-1</strain>
    </source>
</reference>
<evidence type="ECO:0000313" key="2">
    <source>
        <dbReference type="EMBL" id="BAE51664.1"/>
    </source>
</evidence>
<dbReference type="RefSeq" id="WP_011385237.1">
    <property type="nucleotide sequence ID" value="NC_007626.1"/>
</dbReference>
<dbReference type="KEGG" id="mag:amb2860"/>
<dbReference type="Pfam" id="PF00551">
    <property type="entry name" value="Formyl_trans_N"/>
    <property type="match status" value="1"/>
</dbReference>
<dbReference type="Gene3D" id="3.40.50.12230">
    <property type="match status" value="1"/>
</dbReference>
<dbReference type="STRING" id="342108.amb2860"/>
<keyword evidence="3" id="KW-1185">Reference proteome</keyword>
<dbReference type="SUPFAM" id="SSF53328">
    <property type="entry name" value="Formyltransferase"/>
    <property type="match status" value="1"/>
</dbReference>